<dbReference type="SUPFAM" id="SSF88659">
    <property type="entry name" value="Sigma3 and sigma4 domains of RNA polymerase sigma factors"/>
    <property type="match status" value="1"/>
</dbReference>
<keyword evidence="8" id="KW-1185">Reference proteome</keyword>
<dbReference type="Gene3D" id="1.10.10.10">
    <property type="entry name" value="Winged helix-like DNA-binding domain superfamily/Winged helix DNA-binding domain"/>
    <property type="match status" value="1"/>
</dbReference>
<dbReference type="InterPro" id="IPR039425">
    <property type="entry name" value="RNA_pol_sigma-70-like"/>
</dbReference>
<evidence type="ECO:0000259" key="6">
    <source>
        <dbReference type="Pfam" id="PF08281"/>
    </source>
</evidence>
<dbReference type="InterPro" id="IPR036388">
    <property type="entry name" value="WH-like_DNA-bd_sf"/>
</dbReference>
<proteinExistence type="inferred from homology"/>
<sequence>MKSNQTRFVEALTECQEALRGYCYAQLSSWPDAEEVVQATNVKLWEKEADWDRARPFLPWALGVARITILSHFRDRQRDRLVFDEDVMTIMERHLLAAAEETPDRVQALRHCMGKMADEPREILKAHYVEGWNLAAIAESVNRSVSGIKSLLFRLRRELAGCINRELRT</sequence>
<reference evidence="7 8" key="1">
    <citation type="submission" date="2021-06" db="EMBL/GenBank/DDBJ databases">
        <title>Complete genome of Haloferula helveola possessing various polysaccharide degrading enzymes.</title>
        <authorList>
            <person name="Takami H."/>
            <person name="Huang C."/>
            <person name="Hamasaki K."/>
        </authorList>
    </citation>
    <scope>NUCLEOTIDE SEQUENCE [LARGE SCALE GENOMIC DNA]</scope>
    <source>
        <strain evidence="7 8">CN-1</strain>
    </source>
</reference>
<dbReference type="GO" id="GO:0000428">
    <property type="term" value="C:DNA-directed RNA polymerase complex"/>
    <property type="evidence" value="ECO:0007669"/>
    <property type="project" value="UniProtKB-KW"/>
</dbReference>
<dbReference type="Proteomes" id="UP001374893">
    <property type="component" value="Chromosome"/>
</dbReference>
<dbReference type="PANTHER" id="PTHR43133:SF51">
    <property type="entry name" value="RNA POLYMERASE SIGMA FACTOR"/>
    <property type="match status" value="1"/>
</dbReference>
<dbReference type="PANTHER" id="PTHR43133">
    <property type="entry name" value="RNA POLYMERASE ECF-TYPE SIGMA FACTO"/>
    <property type="match status" value="1"/>
</dbReference>
<keyword evidence="4" id="KW-0804">Transcription</keyword>
<evidence type="ECO:0000256" key="2">
    <source>
        <dbReference type="ARBA" id="ARBA00023015"/>
    </source>
</evidence>
<dbReference type="Gene3D" id="1.10.1740.10">
    <property type="match status" value="1"/>
</dbReference>
<keyword evidence="3" id="KW-0731">Sigma factor</keyword>
<evidence type="ECO:0000259" key="5">
    <source>
        <dbReference type="Pfam" id="PF04542"/>
    </source>
</evidence>
<dbReference type="InterPro" id="IPR013249">
    <property type="entry name" value="RNA_pol_sigma70_r4_t2"/>
</dbReference>
<dbReference type="RefSeq" id="WP_338689389.1">
    <property type="nucleotide sequence ID" value="NZ_AP024702.1"/>
</dbReference>
<dbReference type="Pfam" id="PF08281">
    <property type="entry name" value="Sigma70_r4_2"/>
    <property type="match status" value="1"/>
</dbReference>
<comment type="similarity">
    <text evidence="1">Belongs to the sigma-70 factor family. ECF subfamily.</text>
</comment>
<dbReference type="EMBL" id="AP024702">
    <property type="protein sequence ID" value="BCX47277.1"/>
    <property type="molecule type" value="Genomic_DNA"/>
</dbReference>
<keyword evidence="7" id="KW-0240">DNA-directed RNA polymerase</keyword>
<gene>
    <name evidence="7" type="ORF">HAHE_11850</name>
</gene>
<dbReference type="Pfam" id="PF04542">
    <property type="entry name" value="Sigma70_r2"/>
    <property type="match status" value="1"/>
</dbReference>
<evidence type="ECO:0000313" key="8">
    <source>
        <dbReference type="Proteomes" id="UP001374893"/>
    </source>
</evidence>
<feature type="domain" description="RNA polymerase sigma-70 region 2" evidence="5">
    <location>
        <begin position="15"/>
        <end position="78"/>
    </location>
</feature>
<feature type="domain" description="RNA polymerase sigma factor 70 region 4 type 2" evidence="6">
    <location>
        <begin position="107"/>
        <end position="159"/>
    </location>
</feature>
<evidence type="ECO:0000256" key="1">
    <source>
        <dbReference type="ARBA" id="ARBA00010641"/>
    </source>
</evidence>
<dbReference type="NCBIfam" id="TIGR02937">
    <property type="entry name" value="sigma70-ECF"/>
    <property type="match status" value="1"/>
</dbReference>
<dbReference type="SUPFAM" id="SSF88946">
    <property type="entry name" value="Sigma2 domain of RNA polymerase sigma factors"/>
    <property type="match status" value="1"/>
</dbReference>
<dbReference type="InterPro" id="IPR014284">
    <property type="entry name" value="RNA_pol_sigma-70_dom"/>
</dbReference>
<keyword evidence="2" id="KW-0805">Transcription regulation</keyword>
<evidence type="ECO:0000256" key="4">
    <source>
        <dbReference type="ARBA" id="ARBA00023163"/>
    </source>
</evidence>
<evidence type="ECO:0000256" key="3">
    <source>
        <dbReference type="ARBA" id="ARBA00023082"/>
    </source>
</evidence>
<dbReference type="InterPro" id="IPR013325">
    <property type="entry name" value="RNA_pol_sigma_r2"/>
</dbReference>
<organism evidence="7 8">
    <name type="scientific">Haloferula helveola</name>
    <dbReference type="NCBI Taxonomy" id="490095"/>
    <lineage>
        <taxon>Bacteria</taxon>
        <taxon>Pseudomonadati</taxon>
        <taxon>Verrucomicrobiota</taxon>
        <taxon>Verrucomicrobiia</taxon>
        <taxon>Verrucomicrobiales</taxon>
        <taxon>Verrucomicrobiaceae</taxon>
        <taxon>Haloferula</taxon>
    </lineage>
</organism>
<dbReference type="InterPro" id="IPR013324">
    <property type="entry name" value="RNA_pol_sigma_r3/r4-like"/>
</dbReference>
<name>A0ABN6H127_9BACT</name>
<dbReference type="InterPro" id="IPR014331">
    <property type="entry name" value="RNA_pol_sigma70_ECF_RHOBA"/>
</dbReference>
<dbReference type="InterPro" id="IPR007627">
    <property type="entry name" value="RNA_pol_sigma70_r2"/>
</dbReference>
<dbReference type="NCBIfam" id="TIGR02989">
    <property type="entry name" value="Sig-70_gvs1"/>
    <property type="match status" value="1"/>
</dbReference>
<accession>A0ABN6H127</accession>
<protein>
    <submittedName>
        <fullName evidence="7">DNA-directed RNA polymerase sigma-70 factor</fullName>
    </submittedName>
</protein>
<evidence type="ECO:0000313" key="7">
    <source>
        <dbReference type="EMBL" id="BCX47277.1"/>
    </source>
</evidence>